<feature type="region of interest" description="Disordered" evidence="5">
    <location>
        <begin position="318"/>
        <end position="344"/>
    </location>
</feature>
<dbReference type="Gene3D" id="4.10.1000.10">
    <property type="entry name" value="Zinc finger, CCCH-type"/>
    <property type="match status" value="1"/>
</dbReference>
<feature type="region of interest" description="Disordered" evidence="5">
    <location>
        <begin position="1"/>
        <end position="21"/>
    </location>
</feature>
<dbReference type="InterPro" id="IPR036855">
    <property type="entry name" value="Znf_CCCH_sf"/>
</dbReference>
<feature type="region of interest" description="Disordered" evidence="5">
    <location>
        <begin position="464"/>
        <end position="508"/>
    </location>
</feature>
<sequence length="642" mass="70540">MRSAPYHHYHHQNHQNHQNQNHSENFKFEAFSNPQDKFAKTFRVQSNVDPASSVLGSGVKSEKREANGISMTATSRHQAAKSFDFAEISAQLPPNTGPPGTVPVTNGSSSTNNKNLSHVPCKFFKQGMCQAGDSCPFSHNIEGALSADKLPCKYFLKGNCKFGLKCALAHYLPDGTRVNPKNFLPNTTANGNGQGLQVPQAPQAPQRPQAHAHAHAHGGNGYQRNRHYSSRSSPNNYQSQLQYDPTGTSPDYDLRLSLNNNDNGGAGGVNGGLYPRIASVGAATILQSVNQNHNHNHNHNHNLNHTLDHNFSKFNFNSSEQQQQQQHFGQRSSSFSQPQGQGQTPISLNAVQRESLARSGSFNQHNYHLPNAVAGQFFDPQGTSPNGPQSRQGINQIQNQIQHKRSNSNYFHQNGGVSGGGGGSYSYGVNNYGNAFAPIPADSQPINLSQPRLSRSLSTGFYSPMVTNSSSPPQVFSSSSQYQPGTTPTSVTPTSRFSFGSRYSTSQSQMDPNFLQEYHLQDGVGSAVILDDDEEEEEQRQGQGQVQGHQHQNGREMQVADKFVATMVGASVFEEDFLPSSLADVILTPQELQRRDSRSQSGTLNIRPNMKDIWDNSRYPTNDFATRGDDKLTQHDDLFLME</sequence>
<feature type="region of interest" description="Disordered" evidence="5">
    <location>
        <begin position="51"/>
        <end position="70"/>
    </location>
</feature>
<feature type="compositionally biased region" description="Low complexity" evidence="5">
    <location>
        <begin position="199"/>
        <end position="209"/>
    </location>
</feature>
<feature type="compositionally biased region" description="Basic residues" evidence="5">
    <location>
        <begin position="1"/>
        <end position="14"/>
    </location>
</feature>
<feature type="compositionally biased region" description="Polar residues" evidence="5">
    <location>
        <begin position="184"/>
        <end position="197"/>
    </location>
</feature>
<dbReference type="GeneID" id="92208559"/>
<evidence type="ECO:0000256" key="3">
    <source>
        <dbReference type="ARBA" id="ARBA00022833"/>
    </source>
</evidence>
<feature type="domain" description="C3H1-type" evidence="6">
    <location>
        <begin position="115"/>
        <end position="142"/>
    </location>
</feature>
<feature type="domain" description="C3H1-type" evidence="6">
    <location>
        <begin position="146"/>
        <end position="173"/>
    </location>
</feature>
<evidence type="ECO:0000256" key="5">
    <source>
        <dbReference type="SAM" id="MobiDB-lite"/>
    </source>
</evidence>
<dbReference type="Proteomes" id="UP001497383">
    <property type="component" value="Chromosome 4"/>
</dbReference>
<accession>A0ABP0ZMK9</accession>
<dbReference type="Pfam" id="PF14608">
    <property type="entry name" value="zf-CCCH_2"/>
    <property type="match status" value="1"/>
</dbReference>
<dbReference type="RefSeq" id="XP_066830301.1">
    <property type="nucleotide sequence ID" value="XM_066973465.1"/>
</dbReference>
<dbReference type="SUPFAM" id="SSF90229">
    <property type="entry name" value="CCCH zinc finger"/>
    <property type="match status" value="1"/>
</dbReference>
<feature type="region of interest" description="Disordered" evidence="5">
    <location>
        <begin position="533"/>
        <end position="555"/>
    </location>
</feature>
<keyword evidence="3 4" id="KW-0862">Zinc</keyword>
<dbReference type="PROSITE" id="PS50103">
    <property type="entry name" value="ZF_C3H1"/>
    <property type="match status" value="2"/>
</dbReference>
<keyword evidence="2 4" id="KW-0863">Zinc-finger</keyword>
<reference evidence="7 8" key="1">
    <citation type="submission" date="2024-03" db="EMBL/GenBank/DDBJ databases">
        <authorList>
            <person name="Brejova B."/>
        </authorList>
    </citation>
    <scope>NUCLEOTIDE SEQUENCE [LARGE SCALE GENOMIC DNA]</scope>
    <source>
        <strain evidence="7 8">CBS 14171</strain>
    </source>
</reference>
<feature type="compositionally biased region" description="Polar residues" evidence="5">
    <location>
        <begin position="496"/>
        <end position="508"/>
    </location>
</feature>
<dbReference type="InterPro" id="IPR000571">
    <property type="entry name" value="Znf_CCCH"/>
</dbReference>
<evidence type="ECO:0000256" key="1">
    <source>
        <dbReference type="ARBA" id="ARBA00022723"/>
    </source>
</evidence>
<feature type="compositionally biased region" description="Low complexity" evidence="5">
    <location>
        <begin position="469"/>
        <end position="495"/>
    </location>
</feature>
<proteinExistence type="predicted"/>
<feature type="compositionally biased region" description="Low complexity" evidence="5">
    <location>
        <begin position="318"/>
        <end position="343"/>
    </location>
</feature>
<evidence type="ECO:0000256" key="2">
    <source>
        <dbReference type="ARBA" id="ARBA00022771"/>
    </source>
</evidence>
<evidence type="ECO:0000313" key="7">
    <source>
        <dbReference type="EMBL" id="CAK9439139.1"/>
    </source>
</evidence>
<feature type="region of interest" description="Disordered" evidence="5">
    <location>
        <begin position="182"/>
        <end position="259"/>
    </location>
</feature>
<keyword evidence="8" id="KW-1185">Reference proteome</keyword>
<evidence type="ECO:0000259" key="6">
    <source>
        <dbReference type="PROSITE" id="PS50103"/>
    </source>
</evidence>
<gene>
    <name evidence="7" type="ORF">LODBEIA_P33630</name>
</gene>
<evidence type="ECO:0000313" key="8">
    <source>
        <dbReference type="Proteomes" id="UP001497383"/>
    </source>
</evidence>
<feature type="compositionally biased region" description="Low complexity" evidence="5">
    <location>
        <begin position="541"/>
        <end position="551"/>
    </location>
</feature>
<keyword evidence="1 4" id="KW-0479">Metal-binding</keyword>
<feature type="zinc finger region" description="C3H1-type" evidence="4">
    <location>
        <begin position="115"/>
        <end position="142"/>
    </location>
</feature>
<feature type="compositionally biased region" description="Polar residues" evidence="5">
    <location>
        <begin position="230"/>
        <end position="249"/>
    </location>
</feature>
<name>A0ABP0ZMK9_9ASCO</name>
<evidence type="ECO:0000256" key="4">
    <source>
        <dbReference type="PROSITE-ProRule" id="PRU00723"/>
    </source>
</evidence>
<dbReference type="EMBL" id="OZ022408">
    <property type="protein sequence ID" value="CAK9439139.1"/>
    <property type="molecule type" value="Genomic_DNA"/>
</dbReference>
<protein>
    <recommendedName>
        <fullName evidence="6">C3H1-type domain-containing protein</fullName>
    </recommendedName>
</protein>
<dbReference type="SMART" id="SM00356">
    <property type="entry name" value="ZnF_C3H1"/>
    <property type="match status" value="2"/>
</dbReference>
<organism evidence="7 8">
    <name type="scientific">Lodderomyces beijingensis</name>
    <dbReference type="NCBI Taxonomy" id="1775926"/>
    <lineage>
        <taxon>Eukaryota</taxon>
        <taxon>Fungi</taxon>
        <taxon>Dikarya</taxon>
        <taxon>Ascomycota</taxon>
        <taxon>Saccharomycotina</taxon>
        <taxon>Pichiomycetes</taxon>
        <taxon>Debaryomycetaceae</taxon>
        <taxon>Candida/Lodderomyces clade</taxon>
        <taxon>Lodderomyces</taxon>
    </lineage>
</organism>
<feature type="region of interest" description="Disordered" evidence="5">
    <location>
        <begin position="292"/>
        <end position="311"/>
    </location>
</feature>
<feature type="zinc finger region" description="C3H1-type" evidence="4">
    <location>
        <begin position="146"/>
        <end position="173"/>
    </location>
</feature>
<dbReference type="Pfam" id="PF18345">
    <property type="entry name" value="zf_CCCH_4"/>
    <property type="match status" value="1"/>
</dbReference>